<gene>
    <name evidence="2" type="ORF">DEM34_15650</name>
</gene>
<keyword evidence="3" id="KW-1185">Reference proteome</keyword>
<name>A0A2U2MY09_9GAMM</name>
<sequence>MATHRLDGLIRRIHAAAGHEARWAGAVSALRRVMDGRCAVLARHDFLRGRGEWLVDSPTEPQARQAYAEEYSARNPWFMSSVEYRPGRVMGGEELLHPDELVRTDFYRQYLQRLGLLHRLCGVVARRGDQVWYLDVLRGPSEPAFGVDERRRMRTVLRHVSVSLKNHWSLRDTDQMNRALLTVVDDLAPAVFVVDGRAQVLLSNARCEAFLDRCPGLRLRHGRLSAEVHTEQRALLEAVARAAEVDRERPGDGPADQVVSLRAGGGAPVTVLLVRPAGRLVAAEGGIREGAAVVVGKTHGVAEHDMERCVFPRLFDLTPAQARLAGLVLSGTGLWDCARRLGVSENTVRSHLKQIYQKTNCHGQLDLVRLHAQVCTEYL</sequence>
<comment type="caution">
    <text evidence="2">The sequence shown here is derived from an EMBL/GenBank/DDBJ whole genome shotgun (WGS) entry which is preliminary data.</text>
</comment>
<evidence type="ECO:0000259" key="1">
    <source>
        <dbReference type="PROSITE" id="PS50043"/>
    </source>
</evidence>
<dbReference type="AlphaFoldDB" id="A0A2U2MY09"/>
<dbReference type="InterPro" id="IPR036388">
    <property type="entry name" value="WH-like_DNA-bd_sf"/>
</dbReference>
<accession>A0A2U2MY09</accession>
<dbReference type="RefSeq" id="WP_109679771.1">
    <property type="nucleotide sequence ID" value="NZ_CP086615.1"/>
</dbReference>
<dbReference type="SMART" id="SM00421">
    <property type="entry name" value="HTH_LUXR"/>
    <property type="match status" value="1"/>
</dbReference>
<dbReference type="Gene3D" id="1.10.10.10">
    <property type="entry name" value="Winged helix-like DNA-binding domain superfamily/Winged helix DNA-binding domain"/>
    <property type="match status" value="1"/>
</dbReference>
<evidence type="ECO:0000313" key="2">
    <source>
        <dbReference type="EMBL" id="PWG61619.1"/>
    </source>
</evidence>
<feature type="domain" description="HTH luxR-type" evidence="1">
    <location>
        <begin position="310"/>
        <end position="375"/>
    </location>
</feature>
<dbReference type="InterPro" id="IPR000792">
    <property type="entry name" value="Tscrpt_reg_LuxR_C"/>
</dbReference>
<dbReference type="Proteomes" id="UP000245474">
    <property type="component" value="Unassembled WGS sequence"/>
</dbReference>
<dbReference type="GO" id="GO:0006355">
    <property type="term" value="P:regulation of DNA-templated transcription"/>
    <property type="evidence" value="ECO:0007669"/>
    <property type="project" value="InterPro"/>
</dbReference>
<dbReference type="PROSITE" id="PS50043">
    <property type="entry name" value="HTH_LUXR_2"/>
    <property type="match status" value="1"/>
</dbReference>
<evidence type="ECO:0000313" key="3">
    <source>
        <dbReference type="Proteomes" id="UP000245474"/>
    </source>
</evidence>
<dbReference type="EMBL" id="QFFI01000030">
    <property type="protein sequence ID" value="PWG61619.1"/>
    <property type="molecule type" value="Genomic_DNA"/>
</dbReference>
<protein>
    <submittedName>
        <fullName evidence="2">Helix-turn-helix transcriptional regulator</fullName>
    </submittedName>
</protein>
<organism evidence="2 3">
    <name type="scientific">Sediminicurvatus halobius</name>
    <dbReference type="NCBI Taxonomy" id="2182432"/>
    <lineage>
        <taxon>Bacteria</taxon>
        <taxon>Pseudomonadati</taxon>
        <taxon>Pseudomonadota</taxon>
        <taxon>Gammaproteobacteria</taxon>
        <taxon>Chromatiales</taxon>
        <taxon>Ectothiorhodospiraceae</taxon>
        <taxon>Sediminicurvatus</taxon>
    </lineage>
</organism>
<proteinExistence type="predicted"/>
<dbReference type="OrthoDB" id="9796655at2"/>
<dbReference type="GO" id="GO:0003677">
    <property type="term" value="F:DNA binding"/>
    <property type="evidence" value="ECO:0007669"/>
    <property type="project" value="InterPro"/>
</dbReference>
<dbReference type="InterPro" id="IPR016032">
    <property type="entry name" value="Sig_transdc_resp-reg_C-effctor"/>
</dbReference>
<reference evidence="2 3" key="1">
    <citation type="submission" date="2018-05" db="EMBL/GenBank/DDBJ databases">
        <title>Spiribacter halobius sp. nov., a moderately halophilic bacterium isolated from marine solar saltern.</title>
        <authorList>
            <person name="Zheng W.-S."/>
            <person name="Lu D.-C."/>
            <person name="Du Z.-J."/>
        </authorList>
    </citation>
    <scope>NUCLEOTIDE SEQUENCE [LARGE SCALE GENOMIC DNA]</scope>
    <source>
        <strain evidence="2 3">E85</strain>
    </source>
</reference>
<dbReference type="SUPFAM" id="SSF46894">
    <property type="entry name" value="C-terminal effector domain of the bipartite response regulators"/>
    <property type="match status" value="1"/>
</dbReference>
<dbReference type="Pfam" id="PF00196">
    <property type="entry name" value="GerE"/>
    <property type="match status" value="1"/>
</dbReference>